<dbReference type="PANTHER" id="PTHR12526">
    <property type="entry name" value="GLYCOSYLTRANSFERASE"/>
    <property type="match status" value="1"/>
</dbReference>
<dbReference type="CDD" id="cd03801">
    <property type="entry name" value="GT4_PimA-like"/>
    <property type="match status" value="1"/>
</dbReference>
<feature type="domain" description="Glycosyltransferase subfamily 4-like N-terminal" evidence="2">
    <location>
        <begin position="13"/>
        <end position="151"/>
    </location>
</feature>
<gene>
    <name evidence="3" type="ORF">GCM10009125_20810</name>
</gene>
<proteinExistence type="predicted"/>
<organism evidence="3 4">
    <name type="scientific">Castellaniella daejeonensis</name>
    <dbReference type="NCBI Taxonomy" id="659013"/>
    <lineage>
        <taxon>Bacteria</taxon>
        <taxon>Pseudomonadati</taxon>
        <taxon>Pseudomonadota</taxon>
        <taxon>Betaproteobacteria</taxon>
        <taxon>Burkholderiales</taxon>
        <taxon>Alcaligenaceae</taxon>
        <taxon>Castellaniella</taxon>
    </lineage>
</organism>
<evidence type="ECO:0000313" key="4">
    <source>
        <dbReference type="Proteomes" id="UP001501176"/>
    </source>
</evidence>
<evidence type="ECO:0000259" key="1">
    <source>
        <dbReference type="Pfam" id="PF00534"/>
    </source>
</evidence>
<dbReference type="SUPFAM" id="SSF53756">
    <property type="entry name" value="UDP-Glycosyltransferase/glycogen phosphorylase"/>
    <property type="match status" value="1"/>
</dbReference>
<dbReference type="EMBL" id="BAAAFN010000015">
    <property type="protein sequence ID" value="GAA0231653.1"/>
    <property type="molecule type" value="Genomic_DNA"/>
</dbReference>
<dbReference type="InterPro" id="IPR028098">
    <property type="entry name" value="Glyco_trans_4-like_N"/>
</dbReference>
<protein>
    <submittedName>
        <fullName evidence="3">Glycosyltransferase family 4 protein</fullName>
    </submittedName>
</protein>
<dbReference type="InterPro" id="IPR001296">
    <property type="entry name" value="Glyco_trans_1"/>
</dbReference>
<reference evidence="4" key="1">
    <citation type="journal article" date="2019" name="Int. J. Syst. Evol. Microbiol.">
        <title>The Global Catalogue of Microorganisms (GCM) 10K type strain sequencing project: providing services to taxonomists for standard genome sequencing and annotation.</title>
        <authorList>
            <consortium name="The Broad Institute Genomics Platform"/>
            <consortium name="The Broad Institute Genome Sequencing Center for Infectious Disease"/>
            <person name="Wu L."/>
            <person name="Ma J."/>
        </authorList>
    </citation>
    <scope>NUCLEOTIDE SEQUENCE [LARGE SCALE GENOMIC DNA]</scope>
    <source>
        <strain evidence="4">JCM 16240</strain>
    </source>
</reference>
<sequence length="351" mass="37081">MRILHLNLEKGWRGGERQTLLTLRGLRAGGHEVALAARAGGPLAERAAAEGIRVFGCGGALGLARVLLMAGWRYDVLHAQTAQAMSLLAVLRPLLRPALVFTRRTAFDAPGAADRHRWKWSRADALVAISEAAAAAPRALGLPVTVIPSAVESVQADPEGVRGLQTRFGLAGRRVLVTAAALSPEKDPLTLIEAIAILRRDHPDVACLHCGADGAAAGAARARVAELGLQDHYRFAGFLPQVADALALAEAYVSSSRFEALGTSVLDACLAGLPVVATDVGGHREILAPDRGLLVPAGDAATLARRISWVLDHPQAARAMGDRARETAAREYAVPAMVARYESLYRGLQRA</sequence>
<comment type="caution">
    <text evidence="3">The sequence shown here is derived from an EMBL/GenBank/DDBJ whole genome shotgun (WGS) entry which is preliminary data.</text>
</comment>
<dbReference type="RefSeq" id="WP_343821289.1">
    <property type="nucleotide sequence ID" value="NZ_BAAAFN010000015.1"/>
</dbReference>
<dbReference type="Proteomes" id="UP001501176">
    <property type="component" value="Unassembled WGS sequence"/>
</dbReference>
<name>A0ABP3DJ42_9BURK</name>
<dbReference type="Pfam" id="PF00534">
    <property type="entry name" value="Glycos_transf_1"/>
    <property type="match status" value="1"/>
</dbReference>
<dbReference type="PANTHER" id="PTHR12526:SF636">
    <property type="entry name" value="BLL3647 PROTEIN"/>
    <property type="match status" value="1"/>
</dbReference>
<accession>A0ABP3DJ42</accession>
<dbReference type="Gene3D" id="3.40.50.2000">
    <property type="entry name" value="Glycogen Phosphorylase B"/>
    <property type="match status" value="2"/>
</dbReference>
<dbReference type="Pfam" id="PF13439">
    <property type="entry name" value="Glyco_transf_4"/>
    <property type="match status" value="1"/>
</dbReference>
<evidence type="ECO:0000313" key="3">
    <source>
        <dbReference type="EMBL" id="GAA0231653.1"/>
    </source>
</evidence>
<feature type="domain" description="Glycosyl transferase family 1" evidence="1">
    <location>
        <begin position="172"/>
        <end position="326"/>
    </location>
</feature>
<keyword evidence="4" id="KW-1185">Reference proteome</keyword>
<evidence type="ECO:0000259" key="2">
    <source>
        <dbReference type="Pfam" id="PF13439"/>
    </source>
</evidence>